<accession>A0A139ICC7</accession>
<evidence type="ECO:0000256" key="1">
    <source>
        <dbReference type="SAM" id="MobiDB-lite"/>
    </source>
</evidence>
<reference evidence="2 3" key="1">
    <citation type="submission" date="2015-07" db="EMBL/GenBank/DDBJ databases">
        <title>Comparative genomics of the Sigatoka disease complex on banana suggests a link between parallel evolutionary changes in Pseudocercospora fijiensis and Pseudocercospora eumusae and increased virulence on the banana host.</title>
        <authorList>
            <person name="Chang T.-C."/>
            <person name="Salvucci A."/>
            <person name="Crous P.W."/>
            <person name="Stergiopoulos I."/>
        </authorList>
    </citation>
    <scope>NUCLEOTIDE SEQUENCE [LARGE SCALE GENOMIC DNA]</scope>
    <source>
        <strain evidence="2 3">CBS 116634</strain>
    </source>
</reference>
<sequence length="1235" mass="138818">MFTACRRVPSKATLRFLYQLAYISSGTAAGIAALCTEERRRQTAIVQKIADNAKRIRQSPRYRHHATAAAAVNEAEYDFQRIALDASSSQHGQYAASEQDSVKAGMLRGSSRHFADDRDAHTSDLPSAVQHGYEQLVHKRRGRKRRRNEKSSHEPDHDFAANGATVNAVEASMALPSNLLLRAREDTMADPNTTISSCQTSRQARPSAQDTHQHDEIHEMPTEALSFESYRKCNVGPRPYLVKRDVHCFFMHLRPEDGHRPQTRSQKAQAADVLLSAALHHNLFAEVRSMALWKALNSQLSEKDVRRLCETSNALLRSKGTPESWFEFYKHILNSPAFLACCDDIRAAAMVNVISAWSTVADKSQMDLLKGFGISGISVNALKRPLEVTCDKMVANGQCKEAAFMLSTISKLSKAIFLETHNKMLSYAVEKGEMVAGIELLKCKDSAPLIPDQSLRIAGGDSLYCFEDDPLLVQQCSSIAIECGRQKAYANLKALFFAPGRGTSRRSLLLKLETQARVHLAIASASSPREARELFRALRESVDPVSQRQIDEGYLPIRLKSIWEATRNLDKVFGLFEAYGRKFRTFDQADALVPGTATMVEICTLAKQPDRALSLLRSGSNGQHSDKDALSLAAIILAERSSWEEVQNILQESSVSQAPITDHDINARINYVIHLYCKQHSAAESWTFITSMMRLSGFTPDSTTNKTMLRCFVASGRLDLMYKWDSHLRQTGLKLDLDSRLAASLLFTFWRERRPPHILLILLCRALCAFDGVSFTAADFKYVISASIAYDIRNVDAQDRRMKFYLAVQNLERIERSKGAIPRPATEVDYARLEGRTTKQGQRFAEKLDRRAAESYRSESNADDNRIGESLPSSVLAADEGLHAIDTAASAIAIKDLHELRQFFAGRDDALPEITDHGVIGDNGKASSTRYDSSFRTRIAAQQMVTEMSMQRYQKVLDLYALSTNNGIPASPRTLEVAVEARIRLDKGHTVAAEQLLDEARQAGFDVSCAMGSLLIHKMHHAAPARRKDAEALRRKVIEYYRTNDENGWDVEHHVGVTAANILINNSRAEHGINLLNAIYRSEWTRNRPLDIVAMTVFVKGYAALQHQLGVRWVVRWVLSRDIRIDRRFLAALKVAKASFGGSHVDRSQSKQDCGFVLELSSMRLRCIERRMSQRLETKKMGRRLISTIRNLARRQARRRGDLIMSRKQGRLYMMCSKKGQKVRANMNRIRRGRA</sequence>
<protein>
    <submittedName>
        <fullName evidence="2">Uncharacterized protein</fullName>
    </submittedName>
</protein>
<gene>
    <name evidence="2" type="ORF">AC579_594</name>
</gene>
<proteinExistence type="predicted"/>
<feature type="region of interest" description="Disordered" evidence="1">
    <location>
        <begin position="114"/>
        <end position="163"/>
    </location>
</feature>
<dbReference type="EMBL" id="LFZO01000154">
    <property type="protein sequence ID" value="KXT12360.1"/>
    <property type="molecule type" value="Genomic_DNA"/>
</dbReference>
<dbReference type="InterPro" id="IPR011990">
    <property type="entry name" value="TPR-like_helical_dom_sf"/>
</dbReference>
<dbReference type="Proteomes" id="UP000073492">
    <property type="component" value="Unassembled WGS sequence"/>
</dbReference>
<dbReference type="OrthoDB" id="185373at2759"/>
<dbReference type="AlphaFoldDB" id="A0A139ICC7"/>
<evidence type="ECO:0000313" key="3">
    <source>
        <dbReference type="Proteomes" id="UP000073492"/>
    </source>
</evidence>
<organism evidence="2 3">
    <name type="scientific">Pseudocercospora musae</name>
    <dbReference type="NCBI Taxonomy" id="113226"/>
    <lineage>
        <taxon>Eukaryota</taxon>
        <taxon>Fungi</taxon>
        <taxon>Dikarya</taxon>
        <taxon>Ascomycota</taxon>
        <taxon>Pezizomycotina</taxon>
        <taxon>Dothideomycetes</taxon>
        <taxon>Dothideomycetidae</taxon>
        <taxon>Mycosphaerellales</taxon>
        <taxon>Mycosphaerellaceae</taxon>
        <taxon>Pseudocercospora</taxon>
    </lineage>
</organism>
<feature type="compositionally biased region" description="Basic and acidic residues" evidence="1">
    <location>
        <begin position="149"/>
        <end position="159"/>
    </location>
</feature>
<dbReference type="STRING" id="113226.A0A139ICC7"/>
<keyword evidence="3" id="KW-1185">Reference proteome</keyword>
<comment type="caution">
    <text evidence="2">The sequence shown here is derived from an EMBL/GenBank/DDBJ whole genome shotgun (WGS) entry which is preliminary data.</text>
</comment>
<feature type="compositionally biased region" description="Basic residues" evidence="1">
    <location>
        <begin position="138"/>
        <end position="148"/>
    </location>
</feature>
<feature type="region of interest" description="Disordered" evidence="1">
    <location>
        <begin position="190"/>
        <end position="214"/>
    </location>
</feature>
<dbReference type="Gene3D" id="1.25.40.10">
    <property type="entry name" value="Tetratricopeptide repeat domain"/>
    <property type="match status" value="1"/>
</dbReference>
<name>A0A139ICC7_9PEZI</name>
<evidence type="ECO:0000313" key="2">
    <source>
        <dbReference type="EMBL" id="KXT12360.1"/>
    </source>
</evidence>
<feature type="compositionally biased region" description="Polar residues" evidence="1">
    <location>
        <begin position="190"/>
        <end position="210"/>
    </location>
</feature>